<reference evidence="1 2" key="1">
    <citation type="submission" date="2019-04" db="EMBL/GenBank/DDBJ databases">
        <title>Isolation and culture of sulfate reducing bacteria from the cold seep of the South China Sea.</title>
        <authorList>
            <person name="Sun C."/>
            <person name="Liu R."/>
        </authorList>
    </citation>
    <scope>NUCLEOTIDE SEQUENCE [LARGE SCALE GENOMIC DNA]</scope>
    <source>
        <strain evidence="1 2">CS1</strain>
    </source>
</reference>
<evidence type="ECO:0000313" key="1">
    <source>
        <dbReference type="EMBL" id="QJT09512.1"/>
    </source>
</evidence>
<keyword evidence="2" id="KW-1185">Reference proteome</keyword>
<evidence type="ECO:0000313" key="2">
    <source>
        <dbReference type="Proteomes" id="UP000503251"/>
    </source>
</evidence>
<gene>
    <name evidence="1" type="ORF">E8L03_11435</name>
</gene>
<name>A0ABX6NFX1_9BACT</name>
<protein>
    <submittedName>
        <fullName evidence="1">Uncharacterized protein</fullName>
    </submittedName>
</protein>
<dbReference type="RefSeq" id="WP_171267430.1">
    <property type="nucleotide sequence ID" value="NZ_CP039543.1"/>
</dbReference>
<proteinExistence type="predicted"/>
<dbReference type="EMBL" id="CP039543">
    <property type="protein sequence ID" value="QJT09512.1"/>
    <property type="molecule type" value="Genomic_DNA"/>
</dbReference>
<dbReference type="Proteomes" id="UP000503251">
    <property type="component" value="Chromosome"/>
</dbReference>
<sequence>MKKINDVFIATPKDGSLEETISKLPGDIEDYSVVFTNADIKFIEKVVRSINGSDEGAQPSMLIPLSFIFSMPPFESTGALLETQDDKCVLGRIIDDFLENSTEWLYANRQLLLDLCGVCSDAVSKSVSIEQILAGQTKITPDIERVYLELALNRQDSFKRMKVLAAIHARLTYDDLVLAMAKGDVQATATIMFLFARSMAQYASNRAVEDGLERQDSRRRGGEKPVDRAGLLKLIQKYHNQFPNDTDKELWLRIKADLVSKKMMRPCKGYSVRFEFEPTDDSDIGGRLIQKKSKGKEHPMGFEAFRNARSEVRK</sequence>
<organism evidence="1 2">
    <name type="scientific">Oceanidesulfovibrio marinus</name>
    <dbReference type="NCBI Taxonomy" id="370038"/>
    <lineage>
        <taxon>Bacteria</taxon>
        <taxon>Pseudomonadati</taxon>
        <taxon>Thermodesulfobacteriota</taxon>
        <taxon>Desulfovibrionia</taxon>
        <taxon>Desulfovibrionales</taxon>
        <taxon>Desulfovibrionaceae</taxon>
        <taxon>Oceanidesulfovibrio</taxon>
    </lineage>
</organism>
<accession>A0ABX6NFX1</accession>